<sequence length="235" mass="26914">MEMKKLTVPTHKELFIKRMQEAILSGELAAGTRIPPERELAEKMGVSRAVINAGIIALVSQGFLEVQPRQGTFVADYRHEGSLETLNAILDLKGDIFSDREIRSILEIRWALEHLTLKNAIERSRDEDLCEMHKIVEAIRGAADFRAAAEEAFCFQKKLAMVGDNEILAMIITSFRKPVVALWTRFCSRYGSQLLYEHTLKSLEYIRKRDYEGAVRWLDHIMQDALEGETSIYNR</sequence>
<dbReference type="SMART" id="SM00345">
    <property type="entry name" value="HTH_GNTR"/>
    <property type="match status" value="1"/>
</dbReference>
<dbReference type="Gene3D" id="1.10.10.10">
    <property type="entry name" value="Winged helix-like DNA-binding domain superfamily/Winged helix DNA-binding domain"/>
    <property type="match status" value="1"/>
</dbReference>
<dbReference type="InterPro" id="IPR008920">
    <property type="entry name" value="TF_FadR/GntR_C"/>
</dbReference>
<dbReference type="Pfam" id="PF00392">
    <property type="entry name" value="GntR"/>
    <property type="match status" value="1"/>
</dbReference>
<evidence type="ECO:0000256" key="3">
    <source>
        <dbReference type="ARBA" id="ARBA00023163"/>
    </source>
</evidence>
<dbReference type="InterPro" id="IPR000524">
    <property type="entry name" value="Tscrpt_reg_HTH_GntR"/>
</dbReference>
<keyword evidence="1" id="KW-0805">Transcription regulation</keyword>
<dbReference type="InterPro" id="IPR011711">
    <property type="entry name" value="GntR_C"/>
</dbReference>
<keyword evidence="3" id="KW-0804">Transcription</keyword>
<proteinExistence type="predicted"/>
<dbReference type="PRINTS" id="PR00035">
    <property type="entry name" value="HTHGNTR"/>
</dbReference>
<organism evidence="5 6">
    <name type="scientific">Bilifractor porci</name>
    <dbReference type="NCBI Taxonomy" id="2606636"/>
    <lineage>
        <taxon>Bacteria</taxon>
        <taxon>Bacillati</taxon>
        <taxon>Bacillota</taxon>
        <taxon>Clostridia</taxon>
        <taxon>Lachnospirales</taxon>
        <taxon>Lachnospiraceae</taxon>
        <taxon>Bilifractor</taxon>
    </lineage>
</organism>
<feature type="domain" description="HTH gntR-type" evidence="4">
    <location>
        <begin position="9"/>
        <end position="77"/>
    </location>
</feature>
<reference evidence="5 6" key="1">
    <citation type="submission" date="2019-08" db="EMBL/GenBank/DDBJ databases">
        <title>In-depth cultivation of the pig gut microbiome towards novel bacterial diversity and tailored functional studies.</title>
        <authorList>
            <person name="Wylensek D."/>
            <person name="Hitch T.C.A."/>
            <person name="Clavel T."/>
        </authorList>
    </citation>
    <scope>NUCLEOTIDE SEQUENCE [LARGE SCALE GENOMIC DNA]</scope>
    <source>
        <strain evidence="5 6">Oil+RF-744-WCA-WT-13</strain>
    </source>
</reference>
<comment type="caution">
    <text evidence="5">The sequence shown here is derived from an EMBL/GenBank/DDBJ whole genome shotgun (WGS) entry which is preliminary data.</text>
</comment>
<dbReference type="RefSeq" id="WP_154457012.1">
    <property type="nucleotide sequence ID" value="NZ_VUMV01000001.1"/>
</dbReference>
<keyword evidence="2" id="KW-0238">DNA-binding</keyword>
<accession>A0A7X2TNX1</accession>
<dbReference type="InterPro" id="IPR036390">
    <property type="entry name" value="WH_DNA-bd_sf"/>
</dbReference>
<dbReference type="Gene3D" id="1.20.120.530">
    <property type="entry name" value="GntR ligand-binding domain-like"/>
    <property type="match status" value="1"/>
</dbReference>
<dbReference type="GO" id="GO:0003700">
    <property type="term" value="F:DNA-binding transcription factor activity"/>
    <property type="evidence" value="ECO:0007669"/>
    <property type="project" value="InterPro"/>
</dbReference>
<dbReference type="SUPFAM" id="SSF46785">
    <property type="entry name" value="Winged helix' DNA-binding domain"/>
    <property type="match status" value="1"/>
</dbReference>
<dbReference type="PANTHER" id="PTHR43537:SF5">
    <property type="entry name" value="UXU OPERON TRANSCRIPTIONAL REGULATOR"/>
    <property type="match status" value="1"/>
</dbReference>
<dbReference type="CDD" id="cd07377">
    <property type="entry name" value="WHTH_GntR"/>
    <property type="match status" value="1"/>
</dbReference>
<dbReference type="AlphaFoldDB" id="A0A7X2TNX1"/>
<dbReference type="InterPro" id="IPR036388">
    <property type="entry name" value="WH-like_DNA-bd_sf"/>
</dbReference>
<evidence type="ECO:0000259" key="4">
    <source>
        <dbReference type="PROSITE" id="PS50949"/>
    </source>
</evidence>
<evidence type="ECO:0000313" key="6">
    <source>
        <dbReference type="Proteomes" id="UP000466864"/>
    </source>
</evidence>
<evidence type="ECO:0000256" key="2">
    <source>
        <dbReference type="ARBA" id="ARBA00023125"/>
    </source>
</evidence>
<evidence type="ECO:0000313" key="5">
    <source>
        <dbReference type="EMBL" id="MST81221.1"/>
    </source>
</evidence>
<keyword evidence="6" id="KW-1185">Reference proteome</keyword>
<gene>
    <name evidence="5" type="ORF">FYJ60_02630</name>
</gene>
<dbReference type="EMBL" id="VUMV01000001">
    <property type="protein sequence ID" value="MST81221.1"/>
    <property type="molecule type" value="Genomic_DNA"/>
</dbReference>
<dbReference type="SUPFAM" id="SSF48008">
    <property type="entry name" value="GntR ligand-binding domain-like"/>
    <property type="match status" value="1"/>
</dbReference>
<name>A0A7X2TNX1_9FIRM</name>
<dbReference type="GO" id="GO:0003677">
    <property type="term" value="F:DNA binding"/>
    <property type="evidence" value="ECO:0007669"/>
    <property type="project" value="UniProtKB-KW"/>
</dbReference>
<dbReference type="PROSITE" id="PS50949">
    <property type="entry name" value="HTH_GNTR"/>
    <property type="match status" value="1"/>
</dbReference>
<dbReference type="PANTHER" id="PTHR43537">
    <property type="entry name" value="TRANSCRIPTIONAL REGULATOR, GNTR FAMILY"/>
    <property type="match status" value="1"/>
</dbReference>
<dbReference type="Pfam" id="PF07729">
    <property type="entry name" value="FCD"/>
    <property type="match status" value="1"/>
</dbReference>
<protein>
    <submittedName>
        <fullName evidence="5">FadR family transcriptional regulator</fullName>
    </submittedName>
</protein>
<evidence type="ECO:0000256" key="1">
    <source>
        <dbReference type="ARBA" id="ARBA00023015"/>
    </source>
</evidence>
<dbReference type="Proteomes" id="UP000466864">
    <property type="component" value="Unassembled WGS sequence"/>
</dbReference>